<evidence type="ECO:0000259" key="7">
    <source>
        <dbReference type="PROSITE" id="PS52029"/>
    </source>
</evidence>
<dbReference type="UniPathway" id="UPA00219"/>
<keyword evidence="3 6" id="KW-0133">Cell shape</keyword>
<dbReference type="PROSITE" id="PS52029">
    <property type="entry name" value="LD_TPASE"/>
    <property type="match status" value="1"/>
</dbReference>
<dbReference type="GO" id="GO:0071555">
    <property type="term" value="P:cell wall organization"/>
    <property type="evidence" value="ECO:0007669"/>
    <property type="project" value="UniProtKB-UniRule"/>
</dbReference>
<evidence type="ECO:0000313" key="8">
    <source>
        <dbReference type="EMBL" id="RGT12203.1"/>
    </source>
</evidence>
<evidence type="ECO:0000256" key="6">
    <source>
        <dbReference type="PROSITE-ProRule" id="PRU01373"/>
    </source>
</evidence>
<comment type="caution">
    <text evidence="8">The sequence shown here is derived from an EMBL/GenBank/DDBJ whole genome shotgun (WGS) entry which is preliminary data.</text>
</comment>
<organism evidence="8 9">
    <name type="scientific">Dorea formicigenerans</name>
    <dbReference type="NCBI Taxonomy" id="39486"/>
    <lineage>
        <taxon>Bacteria</taxon>
        <taxon>Bacillati</taxon>
        <taxon>Bacillota</taxon>
        <taxon>Clostridia</taxon>
        <taxon>Lachnospirales</taxon>
        <taxon>Lachnospiraceae</taxon>
        <taxon>Dorea</taxon>
    </lineage>
</organism>
<dbReference type="Gene3D" id="2.40.440.10">
    <property type="entry name" value="L,D-transpeptidase catalytic domain-like"/>
    <property type="match status" value="1"/>
</dbReference>
<dbReference type="InterPro" id="IPR005490">
    <property type="entry name" value="LD_TPept_cat_dom"/>
</dbReference>
<proteinExistence type="predicted"/>
<dbReference type="GO" id="GO:0016740">
    <property type="term" value="F:transferase activity"/>
    <property type="evidence" value="ECO:0007669"/>
    <property type="project" value="UniProtKB-KW"/>
</dbReference>
<dbReference type="SUPFAM" id="SSF141523">
    <property type="entry name" value="L,D-transpeptidase catalytic domain-like"/>
    <property type="match status" value="1"/>
</dbReference>
<gene>
    <name evidence="8" type="ORF">DWX53_01220</name>
</gene>
<sequence>MSMTNDENIIQDTYKLLAGIGNIFFENVDLKKTIPVSKEINNYIFDTGTHNFHMIPDLSQKETVEKYTRLIGEIRKKIIEELTLSKKVDVQIIDKDEYKDFTKIEHYDCNKIYIYEKGGKDGTLASLTKKKVDDNAQARIKKEYRQYGYNAIFKYIPCMVNGIYYSLNFMRFYIDKEKKVNCIYQNIQFERANGMYLNEKSLAYPTAYRSMEISRVNKLAKSGSNFCFNPQVKCEIKNIKKIAELFVEFIDRCRISTEKQNQKHRVYIVKKNNISFSSPHLLKLNRTTKHLEYYRLSTDNTILHDYYPIRKDFDSSDYLMYEKEKEFPCIWGGGDTPTPEGIFQIEKVSEAHEEYVSGYYAGHDKVKFFGYLVVFEDYFIHSNLYTEEATQNTFEQMKPVNGAEEHSSGCIRLAQEDLDWLVENVEVGTTVVM</sequence>
<feature type="active site" description="Nucleophile" evidence="6">
    <location>
        <position position="410"/>
    </location>
</feature>
<evidence type="ECO:0000256" key="3">
    <source>
        <dbReference type="ARBA" id="ARBA00022960"/>
    </source>
</evidence>
<dbReference type="InterPro" id="IPR038063">
    <property type="entry name" value="Transpep_catalytic_dom"/>
</dbReference>
<keyword evidence="4 6" id="KW-0573">Peptidoglycan synthesis</keyword>
<protein>
    <submittedName>
        <fullName evidence="8">Murein L,D-transpeptidase</fullName>
    </submittedName>
</protein>
<feature type="domain" description="L,D-TPase catalytic" evidence="7">
    <location>
        <begin position="280"/>
        <end position="433"/>
    </location>
</feature>
<dbReference type="GO" id="GO:0008360">
    <property type="term" value="P:regulation of cell shape"/>
    <property type="evidence" value="ECO:0007669"/>
    <property type="project" value="UniProtKB-UniRule"/>
</dbReference>
<reference evidence="8 9" key="1">
    <citation type="submission" date="2018-08" db="EMBL/GenBank/DDBJ databases">
        <title>A genome reference for cultivated species of the human gut microbiota.</title>
        <authorList>
            <person name="Zou Y."/>
            <person name="Xue W."/>
            <person name="Luo G."/>
        </authorList>
    </citation>
    <scope>NUCLEOTIDE SEQUENCE [LARGE SCALE GENOMIC DNA]</scope>
    <source>
        <strain evidence="8 9">AF19-4AC</strain>
    </source>
</reference>
<comment type="pathway">
    <text evidence="1 6">Cell wall biogenesis; peptidoglycan biosynthesis.</text>
</comment>
<keyword evidence="2" id="KW-0808">Transferase</keyword>
<feature type="active site" description="Proton donor/acceptor" evidence="6">
    <location>
        <position position="381"/>
    </location>
</feature>
<evidence type="ECO:0000256" key="1">
    <source>
        <dbReference type="ARBA" id="ARBA00004752"/>
    </source>
</evidence>
<dbReference type="RefSeq" id="WP_118145109.1">
    <property type="nucleotide sequence ID" value="NZ_QRWH01000001.1"/>
</dbReference>
<keyword evidence="5 6" id="KW-0961">Cell wall biogenesis/degradation</keyword>
<dbReference type="AlphaFoldDB" id="A0A412MHW8"/>
<dbReference type="Pfam" id="PF03734">
    <property type="entry name" value="YkuD"/>
    <property type="match status" value="1"/>
</dbReference>
<evidence type="ECO:0000256" key="2">
    <source>
        <dbReference type="ARBA" id="ARBA00022679"/>
    </source>
</evidence>
<name>A0A412MHW8_9FIRM</name>
<dbReference type="Proteomes" id="UP000283630">
    <property type="component" value="Unassembled WGS sequence"/>
</dbReference>
<evidence type="ECO:0000313" key="9">
    <source>
        <dbReference type="Proteomes" id="UP000283630"/>
    </source>
</evidence>
<dbReference type="EMBL" id="QRWH01000001">
    <property type="protein sequence ID" value="RGT12203.1"/>
    <property type="molecule type" value="Genomic_DNA"/>
</dbReference>
<evidence type="ECO:0000256" key="5">
    <source>
        <dbReference type="ARBA" id="ARBA00023316"/>
    </source>
</evidence>
<accession>A0A412MHW8</accession>
<dbReference type="GO" id="GO:0009252">
    <property type="term" value="P:peptidoglycan biosynthetic process"/>
    <property type="evidence" value="ECO:0007669"/>
    <property type="project" value="UniProtKB-UniPathway"/>
</dbReference>
<evidence type="ECO:0000256" key="4">
    <source>
        <dbReference type="ARBA" id="ARBA00022984"/>
    </source>
</evidence>
<dbReference type="CDD" id="cd16913">
    <property type="entry name" value="YkuD_like"/>
    <property type="match status" value="1"/>
</dbReference>